<name>A0ABX6FLT3_9BURK</name>
<proteinExistence type="predicted"/>
<organism evidence="2 3">
    <name type="scientific">Pseudoduganella flava</name>
    <dbReference type="NCBI Taxonomy" id="871742"/>
    <lineage>
        <taxon>Bacteria</taxon>
        <taxon>Pseudomonadati</taxon>
        <taxon>Pseudomonadota</taxon>
        <taxon>Betaproteobacteria</taxon>
        <taxon>Burkholderiales</taxon>
        <taxon>Oxalobacteraceae</taxon>
        <taxon>Telluria group</taxon>
        <taxon>Pseudoduganella</taxon>
    </lineage>
</organism>
<protein>
    <recommendedName>
        <fullName evidence="4">TNase-like domain-containing protein</fullName>
    </recommendedName>
</protein>
<dbReference type="RefSeq" id="WP_145873985.1">
    <property type="nucleotide sequence ID" value="NZ_CP046904.1"/>
</dbReference>
<keyword evidence="3" id="KW-1185">Reference proteome</keyword>
<evidence type="ECO:0000313" key="2">
    <source>
        <dbReference type="EMBL" id="QGZ38106.1"/>
    </source>
</evidence>
<feature type="region of interest" description="Disordered" evidence="1">
    <location>
        <begin position="1"/>
        <end position="26"/>
    </location>
</feature>
<evidence type="ECO:0000313" key="3">
    <source>
        <dbReference type="Proteomes" id="UP000437862"/>
    </source>
</evidence>
<evidence type="ECO:0008006" key="4">
    <source>
        <dbReference type="Google" id="ProtNLM"/>
    </source>
</evidence>
<gene>
    <name evidence="2" type="ORF">GO485_02940</name>
</gene>
<reference evidence="2 3" key="1">
    <citation type="submission" date="2019-12" db="EMBL/GenBank/DDBJ databases">
        <title>Draft Genome Sequences of Six Type Strains of the Genus Massilia.</title>
        <authorList>
            <person name="Miess H."/>
            <person name="Frediansyah A."/>
            <person name="Goeker M."/>
            <person name="Gross H."/>
        </authorList>
    </citation>
    <scope>NUCLEOTIDE SEQUENCE [LARGE SCALE GENOMIC DNA]</scope>
    <source>
        <strain evidence="2 3">DSM 26639</strain>
    </source>
</reference>
<dbReference type="Proteomes" id="UP000437862">
    <property type="component" value="Chromosome"/>
</dbReference>
<accession>A0ABX6FLT3</accession>
<evidence type="ECO:0000256" key="1">
    <source>
        <dbReference type="SAM" id="MobiDB-lite"/>
    </source>
</evidence>
<dbReference type="EMBL" id="CP046904">
    <property type="protein sequence ID" value="QGZ38106.1"/>
    <property type="molecule type" value="Genomic_DNA"/>
</dbReference>
<sequence length="126" mass="13625">MDTMATSIKSPKKRAAGGVQRDGRFSMTIEPQGQVVRGTTVRFGGVTVVAPKPEESAVKKQLAAGKRAVSQLKKVLVSPGVRLQKTPDTPIFRADPRDASLVVRVLNGRSVRGRFIQGQFVPLTEQ</sequence>